<feature type="transmembrane region" description="Helical" evidence="1">
    <location>
        <begin position="54"/>
        <end position="74"/>
    </location>
</feature>
<gene>
    <name evidence="2" type="ORF">SAMN06265377_0644</name>
</gene>
<dbReference type="AlphaFoldDB" id="A0A285MHL1"/>
<name>A0A285MHL1_9FLAO</name>
<keyword evidence="3" id="KW-1185">Reference proteome</keyword>
<evidence type="ECO:0000313" key="2">
    <source>
        <dbReference type="EMBL" id="SNY94981.1"/>
    </source>
</evidence>
<proteinExistence type="predicted"/>
<sequence length="141" mass="15977">MLENPKVNIKIKLSALWASATFCYLYGDYFELYTPDKVNSLITGENVLDSPTKLLVASIILAIPSVMVAASIILKPKLNRVLNIVFGILFTLMMVLIGVSSITEWYGFYVFLAFLESSITFLIVWYAWKWPKEKVLKSKNA</sequence>
<dbReference type="InterPro" id="IPR046289">
    <property type="entry name" value="DUF6326"/>
</dbReference>
<keyword evidence="1" id="KW-1133">Transmembrane helix</keyword>
<dbReference type="Pfam" id="PF19851">
    <property type="entry name" value="DUF6326"/>
    <property type="match status" value="1"/>
</dbReference>
<evidence type="ECO:0000313" key="3">
    <source>
        <dbReference type="Proteomes" id="UP000219048"/>
    </source>
</evidence>
<feature type="transmembrane region" description="Helical" evidence="1">
    <location>
        <begin position="7"/>
        <end position="27"/>
    </location>
</feature>
<organism evidence="2 3">
    <name type="scientific">Flagellimonas pacifica</name>
    <dbReference type="NCBI Taxonomy" id="1247520"/>
    <lineage>
        <taxon>Bacteria</taxon>
        <taxon>Pseudomonadati</taxon>
        <taxon>Bacteroidota</taxon>
        <taxon>Flavobacteriia</taxon>
        <taxon>Flavobacteriales</taxon>
        <taxon>Flavobacteriaceae</taxon>
        <taxon>Flagellimonas</taxon>
    </lineage>
</organism>
<evidence type="ECO:0008006" key="4">
    <source>
        <dbReference type="Google" id="ProtNLM"/>
    </source>
</evidence>
<dbReference type="OrthoDB" id="1551186at2"/>
<protein>
    <recommendedName>
        <fullName evidence="4">DUF4293 family protein</fullName>
    </recommendedName>
</protein>
<dbReference type="EMBL" id="OBEH01000001">
    <property type="protein sequence ID" value="SNY94981.1"/>
    <property type="molecule type" value="Genomic_DNA"/>
</dbReference>
<reference evidence="3" key="1">
    <citation type="submission" date="2017-09" db="EMBL/GenBank/DDBJ databases">
        <authorList>
            <person name="Varghese N."/>
            <person name="Submissions S."/>
        </authorList>
    </citation>
    <scope>NUCLEOTIDE SEQUENCE [LARGE SCALE GENOMIC DNA]</scope>
    <source>
        <strain evidence="3">DSM 25885</strain>
    </source>
</reference>
<accession>A0A285MHL1</accession>
<keyword evidence="1" id="KW-0812">Transmembrane</keyword>
<evidence type="ECO:0000256" key="1">
    <source>
        <dbReference type="SAM" id="Phobius"/>
    </source>
</evidence>
<dbReference type="Proteomes" id="UP000219048">
    <property type="component" value="Unassembled WGS sequence"/>
</dbReference>
<keyword evidence="1" id="KW-0472">Membrane</keyword>
<feature type="transmembrane region" description="Helical" evidence="1">
    <location>
        <begin position="108"/>
        <end position="128"/>
    </location>
</feature>
<feature type="transmembrane region" description="Helical" evidence="1">
    <location>
        <begin position="81"/>
        <end position="102"/>
    </location>
</feature>
<dbReference type="RefSeq" id="WP_097044325.1">
    <property type="nucleotide sequence ID" value="NZ_OBEH01000001.1"/>
</dbReference>